<sequence>MSTKKQLTLKSNMLWNSVGSMIRLICNYVITIAAVRLSTGFDVAGSLAISMSISNLILPFADYRLRTLQITDVKNERSSHHYVGLRVLTSLFAFVVGSLYAIITSSFASLIPVLLYLIYSLTVNFIEVFHAIDWRNYRMDISGISYILQGITNLASFSVALWTTNSLIWAIIAMTASEILVGAFYDAPQAAKFEGITPIIDILPSLKLLFTLTPLVISQVLSTAVLTIPRQQLEISLGTDALGIYASVASPVLIVQMGATYVYSPLLRELAKRLNSDKRSALKLIKKTTGFILLITGILSLLLLVFGDWLLAILFGNDISQHTYILQPAILFTLITAFVWFMNDLLITVRNYKGAFIGNAVAAVLTVTLSQWFISMFGINGPSWVGTASYSSALIVMVIVFAYSYRKLPQDAITEE</sequence>
<dbReference type="KEGG" id="arca:HC352_00360"/>
<evidence type="ECO:0000256" key="2">
    <source>
        <dbReference type="ARBA" id="ARBA00022475"/>
    </source>
</evidence>
<accession>A0A6H2EIU9</accession>
<evidence type="ECO:0000256" key="5">
    <source>
        <dbReference type="ARBA" id="ARBA00023136"/>
    </source>
</evidence>
<feature type="transmembrane region" description="Helical" evidence="6">
    <location>
        <begin position="208"/>
        <end position="228"/>
    </location>
</feature>
<keyword evidence="8" id="KW-1185">Reference proteome</keyword>
<feature type="transmembrane region" description="Helical" evidence="6">
    <location>
        <begin position="324"/>
        <end position="342"/>
    </location>
</feature>
<protein>
    <submittedName>
        <fullName evidence="7">Polysaccharide biosynthesis protein</fullName>
    </submittedName>
</protein>
<feature type="transmembrane region" description="Helical" evidence="6">
    <location>
        <begin position="248"/>
        <end position="267"/>
    </location>
</feature>
<proteinExistence type="predicted"/>
<dbReference type="GO" id="GO:0005886">
    <property type="term" value="C:plasma membrane"/>
    <property type="evidence" value="ECO:0007669"/>
    <property type="project" value="UniProtKB-SubCell"/>
</dbReference>
<evidence type="ECO:0000256" key="3">
    <source>
        <dbReference type="ARBA" id="ARBA00022692"/>
    </source>
</evidence>
<feature type="transmembrane region" description="Helical" evidence="6">
    <location>
        <begin position="109"/>
        <end position="132"/>
    </location>
</feature>
<dbReference type="RefSeq" id="WP_168917062.1">
    <property type="nucleotide sequence ID" value="NZ_CP050804.1"/>
</dbReference>
<keyword evidence="5 6" id="KW-0472">Membrane</keyword>
<dbReference type="PANTHER" id="PTHR30250:SF11">
    <property type="entry name" value="O-ANTIGEN TRANSPORTER-RELATED"/>
    <property type="match status" value="1"/>
</dbReference>
<evidence type="ECO:0000256" key="6">
    <source>
        <dbReference type="SAM" id="Phobius"/>
    </source>
</evidence>
<evidence type="ECO:0000256" key="1">
    <source>
        <dbReference type="ARBA" id="ARBA00004651"/>
    </source>
</evidence>
<feature type="transmembrane region" description="Helical" evidence="6">
    <location>
        <begin position="21"/>
        <end position="37"/>
    </location>
</feature>
<dbReference type="PANTHER" id="PTHR30250">
    <property type="entry name" value="PST FAMILY PREDICTED COLANIC ACID TRANSPORTER"/>
    <property type="match status" value="1"/>
</dbReference>
<feature type="transmembrane region" description="Helical" evidence="6">
    <location>
        <begin position="354"/>
        <end position="374"/>
    </location>
</feature>
<evidence type="ECO:0000313" key="8">
    <source>
        <dbReference type="Proteomes" id="UP000502298"/>
    </source>
</evidence>
<feature type="transmembrane region" description="Helical" evidence="6">
    <location>
        <begin position="168"/>
        <end position="187"/>
    </location>
</feature>
<dbReference type="AlphaFoldDB" id="A0A6H2EIU9"/>
<feature type="transmembrane region" description="Helical" evidence="6">
    <location>
        <begin position="288"/>
        <end position="312"/>
    </location>
</feature>
<dbReference type="EMBL" id="CP050804">
    <property type="protein sequence ID" value="QJC21120.1"/>
    <property type="molecule type" value="Genomic_DNA"/>
</dbReference>
<evidence type="ECO:0000256" key="4">
    <source>
        <dbReference type="ARBA" id="ARBA00022989"/>
    </source>
</evidence>
<feature type="transmembrane region" description="Helical" evidence="6">
    <location>
        <begin position="386"/>
        <end position="405"/>
    </location>
</feature>
<gene>
    <name evidence="7" type="ORF">HC352_00360</name>
</gene>
<keyword evidence="2" id="KW-1003">Cell membrane</keyword>
<feature type="transmembrane region" description="Helical" evidence="6">
    <location>
        <begin position="82"/>
        <end position="103"/>
    </location>
</feature>
<organism evidence="7 8">
    <name type="scientific">Arcanobacterium buesumense</name>
    <dbReference type="NCBI Taxonomy" id="2722751"/>
    <lineage>
        <taxon>Bacteria</taxon>
        <taxon>Bacillati</taxon>
        <taxon>Actinomycetota</taxon>
        <taxon>Actinomycetes</taxon>
        <taxon>Actinomycetales</taxon>
        <taxon>Actinomycetaceae</taxon>
        <taxon>Arcanobacterium</taxon>
    </lineage>
</organism>
<keyword evidence="4 6" id="KW-1133">Transmembrane helix</keyword>
<evidence type="ECO:0000313" key="7">
    <source>
        <dbReference type="EMBL" id="QJC21120.1"/>
    </source>
</evidence>
<dbReference type="Proteomes" id="UP000502298">
    <property type="component" value="Chromosome"/>
</dbReference>
<comment type="subcellular location">
    <subcellularLocation>
        <location evidence="1">Cell membrane</location>
        <topology evidence="1">Multi-pass membrane protein</topology>
    </subcellularLocation>
</comment>
<dbReference type="InterPro" id="IPR050833">
    <property type="entry name" value="Poly_Biosynth_Transport"/>
</dbReference>
<feature type="transmembrane region" description="Helical" evidence="6">
    <location>
        <begin position="144"/>
        <end position="162"/>
    </location>
</feature>
<name>A0A6H2EIU9_9ACTO</name>
<keyword evidence="3 6" id="KW-0812">Transmembrane</keyword>
<reference evidence="7 8" key="1">
    <citation type="submission" date="2020-03" db="EMBL/GenBank/DDBJ databases">
        <title>Complete genome of Arcanobacterium buesumensis sp. nov. strain 2701.</title>
        <authorList>
            <person name="Borowiak M."/>
            <person name="Alssahen M."/>
            <person name="Laemmler C."/>
            <person name="Malorny B."/>
            <person name="Hassan A."/>
            <person name="Prenger-Berninghoff E."/>
            <person name="Ploetz M."/>
            <person name="Abdulmawjood A."/>
        </authorList>
    </citation>
    <scope>NUCLEOTIDE SEQUENCE [LARGE SCALE GENOMIC DNA]</scope>
    <source>
        <strain evidence="7 8">2701</strain>
    </source>
</reference>
<feature type="transmembrane region" description="Helical" evidence="6">
    <location>
        <begin position="43"/>
        <end position="61"/>
    </location>
</feature>